<protein>
    <submittedName>
        <fullName evidence="1">Uncharacterized protein</fullName>
    </submittedName>
</protein>
<dbReference type="EMBL" id="MU266378">
    <property type="protein sequence ID" value="KAH7926742.1"/>
    <property type="molecule type" value="Genomic_DNA"/>
</dbReference>
<keyword evidence="2" id="KW-1185">Reference proteome</keyword>
<sequence length="135" mass="14608">MLLDLPSAVVGLLTTATLAAASPKYLSGTHTEWAVSIYSGTKVGQGARHDFSDVLTGECNKCQNFPKALQRHLHALTLDISSGNPVQLALYKELDCHPHSYIWQYDMNHARSVAENIAPPGSTAMSLQVCGRTEV</sequence>
<name>A0ACB8BME1_9AGAM</name>
<accession>A0ACB8BME1</accession>
<dbReference type="Proteomes" id="UP000790709">
    <property type="component" value="Unassembled WGS sequence"/>
</dbReference>
<organism evidence="1 2">
    <name type="scientific">Leucogyrophana mollusca</name>
    <dbReference type="NCBI Taxonomy" id="85980"/>
    <lineage>
        <taxon>Eukaryota</taxon>
        <taxon>Fungi</taxon>
        <taxon>Dikarya</taxon>
        <taxon>Basidiomycota</taxon>
        <taxon>Agaricomycotina</taxon>
        <taxon>Agaricomycetes</taxon>
        <taxon>Agaricomycetidae</taxon>
        <taxon>Boletales</taxon>
        <taxon>Boletales incertae sedis</taxon>
        <taxon>Leucogyrophana</taxon>
    </lineage>
</organism>
<reference evidence="1" key="1">
    <citation type="journal article" date="2021" name="New Phytol.">
        <title>Evolutionary innovations through gain and loss of genes in the ectomycorrhizal Boletales.</title>
        <authorList>
            <person name="Wu G."/>
            <person name="Miyauchi S."/>
            <person name="Morin E."/>
            <person name="Kuo A."/>
            <person name="Drula E."/>
            <person name="Varga T."/>
            <person name="Kohler A."/>
            <person name="Feng B."/>
            <person name="Cao Y."/>
            <person name="Lipzen A."/>
            <person name="Daum C."/>
            <person name="Hundley H."/>
            <person name="Pangilinan J."/>
            <person name="Johnson J."/>
            <person name="Barry K."/>
            <person name="LaButti K."/>
            <person name="Ng V."/>
            <person name="Ahrendt S."/>
            <person name="Min B."/>
            <person name="Choi I.G."/>
            <person name="Park H."/>
            <person name="Plett J.M."/>
            <person name="Magnuson J."/>
            <person name="Spatafora J.W."/>
            <person name="Nagy L.G."/>
            <person name="Henrissat B."/>
            <person name="Grigoriev I.V."/>
            <person name="Yang Z.L."/>
            <person name="Xu J."/>
            <person name="Martin F.M."/>
        </authorList>
    </citation>
    <scope>NUCLEOTIDE SEQUENCE</scope>
    <source>
        <strain evidence="1">KUC20120723A-06</strain>
    </source>
</reference>
<comment type="caution">
    <text evidence="1">The sequence shown here is derived from an EMBL/GenBank/DDBJ whole genome shotgun (WGS) entry which is preliminary data.</text>
</comment>
<gene>
    <name evidence="1" type="ORF">BV22DRAFT_1032611</name>
</gene>
<evidence type="ECO:0000313" key="1">
    <source>
        <dbReference type="EMBL" id="KAH7926742.1"/>
    </source>
</evidence>
<proteinExistence type="predicted"/>
<evidence type="ECO:0000313" key="2">
    <source>
        <dbReference type="Proteomes" id="UP000790709"/>
    </source>
</evidence>